<dbReference type="InterPro" id="IPR047729">
    <property type="entry name" value="Sce7726-like"/>
</dbReference>
<gene>
    <name evidence="1" type="ORF">AUC71_02785</name>
</gene>
<reference evidence="1 2" key="1">
    <citation type="journal article" date="2016" name="Environ. Microbiol.">
        <title>New Methyloceanibacter diversity from North Sea sediments includes methanotroph containing solely the soluble methane monooxygenase.</title>
        <authorList>
            <person name="Vekeman B."/>
            <person name="Kerckhof F.M."/>
            <person name="Cremers G."/>
            <person name="de Vos P."/>
            <person name="Vandamme P."/>
            <person name="Boon N."/>
            <person name="Op den Camp H.J."/>
            <person name="Heylen K."/>
        </authorList>
    </citation>
    <scope>NUCLEOTIDE SEQUENCE [LARGE SCALE GENOMIC DNA]</scope>
    <source>
        <strain evidence="1 2">R-67177</strain>
    </source>
</reference>
<evidence type="ECO:0000313" key="1">
    <source>
        <dbReference type="EMBL" id="ODS01934.1"/>
    </source>
</evidence>
<protein>
    <recommendedName>
        <fullName evidence="3">Sce7726 family protein</fullName>
    </recommendedName>
</protein>
<proteinExistence type="predicted"/>
<dbReference type="RefSeq" id="WP_069624790.1">
    <property type="nucleotide sequence ID" value="NZ_LPWD01000422.1"/>
</dbReference>
<dbReference type="AlphaFoldDB" id="A0A1E3W7Z2"/>
<dbReference type="NCBIfam" id="NF033832">
    <property type="entry name" value="sce7726_fam"/>
    <property type="match status" value="1"/>
</dbReference>
<evidence type="ECO:0000313" key="2">
    <source>
        <dbReference type="Proteomes" id="UP000095042"/>
    </source>
</evidence>
<organism evidence="1 2">
    <name type="scientific">Methyloceanibacter marginalis</name>
    <dbReference type="NCBI Taxonomy" id="1774971"/>
    <lineage>
        <taxon>Bacteria</taxon>
        <taxon>Pseudomonadati</taxon>
        <taxon>Pseudomonadota</taxon>
        <taxon>Alphaproteobacteria</taxon>
        <taxon>Hyphomicrobiales</taxon>
        <taxon>Hyphomicrobiaceae</taxon>
        <taxon>Methyloceanibacter</taxon>
    </lineage>
</organism>
<dbReference type="Proteomes" id="UP000095042">
    <property type="component" value="Unassembled WGS sequence"/>
</dbReference>
<dbReference type="OrthoDB" id="3358108at2"/>
<comment type="caution">
    <text evidence="1">The sequence shown here is derived from an EMBL/GenBank/DDBJ whole genome shotgun (WGS) entry which is preliminary data.</text>
</comment>
<sequence length="295" mass="33408">MAPNSSQLSALSRLFSSSVFRELGARGRSPLFSRLIREASLLDICRPSARVADAFEAALTILQNGEHRDEYVYKAALTQNVLLGTHTLRTACMINEFRVADCKADTVILNGTAVVYEIKSERDSLARLEKQVETYKKVFSKVFVIAGENHVETVRDMTPKDVGVMYLSKRNNISEVRSARDRPGRICPLSVFESIRMSEAREILQRLGVSVPQVPNTVLHGVLREKFVKLRPVDLHFEMVRTLKRTRNLLPLAQLVHRLPPSLRPAALYVRMKKADHERVVRAVSTSVREAMKWT</sequence>
<evidence type="ECO:0008006" key="3">
    <source>
        <dbReference type="Google" id="ProtNLM"/>
    </source>
</evidence>
<keyword evidence="2" id="KW-1185">Reference proteome</keyword>
<dbReference type="EMBL" id="LPWD01000422">
    <property type="protein sequence ID" value="ODS01934.1"/>
    <property type="molecule type" value="Genomic_DNA"/>
</dbReference>
<name>A0A1E3W7Z2_9HYPH</name>
<accession>A0A1E3W7Z2</accession>